<dbReference type="eggNOG" id="ENOG502ZCE4">
    <property type="taxonomic scope" value="Bacteria"/>
</dbReference>
<proteinExistence type="predicted"/>
<reference evidence="1 2" key="1">
    <citation type="submission" date="2014-09" db="EMBL/GenBank/DDBJ databases">
        <title>Using Illumina technology Improving SMRT sequencing Genome Assembly by RASTools.</title>
        <authorList>
            <person name="Zhou Y."/>
            <person name="Ma T."/>
            <person name="Liu T."/>
        </authorList>
    </citation>
    <scope>NUCLEOTIDE SEQUENCE [LARGE SCALE GENOMIC DNA]</scope>
    <source>
        <strain evidence="1 2">ATCC 55669</strain>
    </source>
</reference>
<sequence>MDGVVTQFGSLRDYRKGGVEIIDDNPKNYVFSNVFEVADTSAPYERVAVGKNFEYVIETARAEGVSGWFGCAHDEFVLCMDGAVEVHFVKLDDPDAVVDPEGEGAVALGDAIPAGRKMGRVVLGRGHMAMLPVGAAYRFQADTPSVILFQTIEGAVTVHKWATICQTEAA</sequence>
<dbReference type="RefSeq" id="WP_038665569.1">
    <property type="nucleotide sequence ID" value="NZ_CP009571.1"/>
</dbReference>
<keyword evidence="1" id="KW-0223">Dioxygenase</keyword>
<dbReference type="HOGENOM" id="CLU_1615423_0_0_5"/>
<dbReference type="Proteomes" id="UP000033200">
    <property type="component" value="Chromosome"/>
</dbReference>
<dbReference type="EMBL" id="CP009571">
    <property type="protein sequence ID" value="AIT07721.1"/>
    <property type="molecule type" value="Genomic_DNA"/>
</dbReference>
<dbReference type="InterPro" id="IPR011051">
    <property type="entry name" value="RmlC_Cupin_sf"/>
</dbReference>
<name>A0A097EJH8_9SPHN</name>
<evidence type="ECO:0000313" key="2">
    <source>
        <dbReference type="Proteomes" id="UP000033200"/>
    </source>
</evidence>
<dbReference type="GO" id="GO:0051213">
    <property type="term" value="F:dioxygenase activity"/>
    <property type="evidence" value="ECO:0007669"/>
    <property type="project" value="UniProtKB-KW"/>
</dbReference>
<protein>
    <submittedName>
        <fullName evidence="1">Hydroxyquinol 1,2-dioxygenase</fullName>
    </submittedName>
</protein>
<gene>
    <name evidence="1" type="ORF">MC45_16640</name>
</gene>
<dbReference type="AlphaFoldDB" id="A0A097EJH8"/>
<organism evidence="1 2">
    <name type="scientific">Sphingomonas taxi</name>
    <dbReference type="NCBI Taxonomy" id="1549858"/>
    <lineage>
        <taxon>Bacteria</taxon>
        <taxon>Pseudomonadati</taxon>
        <taxon>Pseudomonadota</taxon>
        <taxon>Alphaproteobacteria</taxon>
        <taxon>Sphingomonadales</taxon>
        <taxon>Sphingomonadaceae</taxon>
        <taxon>Sphingomonas</taxon>
    </lineage>
</organism>
<keyword evidence="2" id="KW-1185">Reference proteome</keyword>
<accession>A0A097EJH8</accession>
<dbReference type="STRING" id="1549858.MC45_16640"/>
<keyword evidence="1" id="KW-0560">Oxidoreductase</keyword>
<dbReference type="SUPFAM" id="SSF51182">
    <property type="entry name" value="RmlC-like cupins"/>
    <property type="match status" value="1"/>
</dbReference>
<evidence type="ECO:0000313" key="1">
    <source>
        <dbReference type="EMBL" id="AIT07721.1"/>
    </source>
</evidence>
<dbReference type="KEGG" id="stax:MC45_16640"/>